<dbReference type="InterPro" id="IPR006182">
    <property type="entry name" value="FliF_N_dom"/>
</dbReference>
<dbReference type="GO" id="GO:0009431">
    <property type="term" value="C:bacterial-type flagellum basal body, MS ring"/>
    <property type="evidence" value="ECO:0007669"/>
    <property type="project" value="InterPro"/>
</dbReference>
<evidence type="ECO:0000259" key="12">
    <source>
        <dbReference type="Pfam" id="PF08345"/>
    </source>
</evidence>
<evidence type="ECO:0000256" key="7">
    <source>
        <dbReference type="ARBA" id="ARBA00023136"/>
    </source>
</evidence>
<evidence type="ECO:0000256" key="4">
    <source>
        <dbReference type="ARBA" id="ARBA00022475"/>
    </source>
</evidence>
<dbReference type="InterPro" id="IPR013556">
    <property type="entry name" value="Flag_M-ring_C"/>
</dbReference>
<keyword evidence="7 10" id="KW-0472">Membrane</keyword>
<gene>
    <name evidence="13" type="ORF">SAMN02745150_01060</name>
</gene>
<keyword evidence="4" id="KW-1003">Cell membrane</keyword>
<dbReference type="NCBIfam" id="TIGR00206">
    <property type="entry name" value="fliF"/>
    <property type="match status" value="1"/>
</dbReference>
<comment type="similarity">
    <text evidence="3">Belongs to the FliF family.</text>
</comment>
<dbReference type="Pfam" id="PF01514">
    <property type="entry name" value="YscJ_FliF"/>
    <property type="match status" value="1"/>
</dbReference>
<keyword evidence="6 10" id="KW-1133">Transmembrane helix</keyword>
<keyword evidence="5 10" id="KW-0812">Transmembrane</keyword>
<dbReference type="GO" id="GO:0071973">
    <property type="term" value="P:bacterial-type flagellum-dependent cell motility"/>
    <property type="evidence" value="ECO:0007669"/>
    <property type="project" value="InterPro"/>
</dbReference>
<dbReference type="GO" id="GO:0003774">
    <property type="term" value="F:cytoskeletal motor activity"/>
    <property type="evidence" value="ECO:0007669"/>
    <property type="project" value="InterPro"/>
</dbReference>
<evidence type="ECO:0000256" key="10">
    <source>
        <dbReference type="SAM" id="Phobius"/>
    </source>
</evidence>
<evidence type="ECO:0000313" key="13">
    <source>
        <dbReference type="EMBL" id="SFB84967.1"/>
    </source>
</evidence>
<evidence type="ECO:0000256" key="1">
    <source>
        <dbReference type="ARBA" id="ARBA00004117"/>
    </source>
</evidence>
<dbReference type="RefSeq" id="WP_092319365.1">
    <property type="nucleotide sequence ID" value="NZ_FOKY01000011.1"/>
</dbReference>
<dbReference type="InterPro" id="IPR045851">
    <property type="entry name" value="AMP-bd_C_sf"/>
</dbReference>
<evidence type="ECO:0000256" key="5">
    <source>
        <dbReference type="ARBA" id="ARBA00022692"/>
    </source>
</evidence>
<dbReference type="Gene3D" id="3.30.300.30">
    <property type="match status" value="1"/>
</dbReference>
<sequence>MPDWSALLQKITDRFSQLSSKQKTLLGISLFFCILVVGLTVHFTGNVGTSSLLYQSPLSPEDYAKVTLKLQEMGIKFDTKNDSYIIVSDPNTAKNIRMQLGQAGIIPQNVRGWELFDVQRFTTTDFERDVNLRRAIIGEMTKHLKTLADIEDVSIQVSFPDDKLYTDSQAEATASVVITPAPYSSIAENKQKIQGIVNLVAYGIPNLNKENIVVVDNIGNILSDLLVPNEGEEQVRIAREQLRVIERERARYTARVVQALSSSLPKDRFLVSADIEFDWNRRSSTAKELLPTIIKPDNPLTPYDDSEQVLEVLVSSDEVTEKYRGPSYIPEGPAGVEDNVPPGLKDKIDRFNQYERNQTTKNVTTGTREFQEEKAPYEIKRISISVAIDGTWRIIRNSKGEVLLTNGSIQREYTPVDDIEIRAYEEIVKGSVGFNAARKDLVIVRPLKFDRSSEFASEDEAFRRRMLIQRIIITALITIASLILLTILYRIIATQLEIRRRRKEEELLRQQAAMREAALRQAEAERSGLELSMEERASNELLESVINTVREHPLETAKLLRTWLLEIQ</sequence>
<evidence type="ECO:0000256" key="2">
    <source>
        <dbReference type="ARBA" id="ARBA00004651"/>
    </source>
</evidence>
<keyword evidence="14" id="KW-1185">Reference proteome</keyword>
<keyword evidence="13" id="KW-0966">Cell projection</keyword>
<feature type="domain" description="Flagellar M-ring C-terminal" evidence="12">
    <location>
        <begin position="261"/>
        <end position="449"/>
    </location>
</feature>
<keyword evidence="8" id="KW-0975">Bacterial flagellum</keyword>
<evidence type="ECO:0000313" key="14">
    <source>
        <dbReference type="Proteomes" id="UP000240042"/>
    </source>
</evidence>
<comment type="subcellular location">
    <subcellularLocation>
        <location evidence="1">Bacterial flagellum basal body</location>
    </subcellularLocation>
    <subcellularLocation>
        <location evidence="2">Cell membrane</location>
        <topology evidence="2">Multi-pass membrane protein</topology>
    </subcellularLocation>
</comment>
<reference evidence="14" key="1">
    <citation type="submission" date="2016-10" db="EMBL/GenBank/DDBJ databases">
        <authorList>
            <person name="Varghese N."/>
            <person name="Submissions S."/>
        </authorList>
    </citation>
    <scope>NUCLEOTIDE SEQUENCE [LARGE SCALE GENOMIC DNA]</scope>
    <source>
        <strain evidence="14">ATCC 43811</strain>
    </source>
</reference>
<dbReference type="Proteomes" id="UP000240042">
    <property type="component" value="Unassembled WGS sequence"/>
</dbReference>
<organism evidence="13 14">
    <name type="scientific">Brevinema andersonii</name>
    <dbReference type="NCBI Taxonomy" id="34097"/>
    <lineage>
        <taxon>Bacteria</taxon>
        <taxon>Pseudomonadati</taxon>
        <taxon>Spirochaetota</taxon>
        <taxon>Spirochaetia</taxon>
        <taxon>Brevinematales</taxon>
        <taxon>Brevinemataceae</taxon>
        <taxon>Brevinema</taxon>
    </lineage>
</organism>
<dbReference type="STRING" id="34097.SAMN02745150_01060"/>
<dbReference type="AlphaFoldDB" id="A0A1I1ED33"/>
<feature type="coiled-coil region" evidence="9">
    <location>
        <begin position="493"/>
        <end position="525"/>
    </location>
</feature>
<evidence type="ECO:0000256" key="8">
    <source>
        <dbReference type="ARBA" id="ARBA00023143"/>
    </source>
</evidence>
<accession>A0A1I1ED33</accession>
<dbReference type="PANTHER" id="PTHR30046:SF0">
    <property type="entry name" value="FLAGELLAR M-RING PROTEIN"/>
    <property type="match status" value="1"/>
</dbReference>
<dbReference type="PANTHER" id="PTHR30046">
    <property type="entry name" value="FLAGELLAR M-RING PROTEIN"/>
    <property type="match status" value="1"/>
</dbReference>
<keyword evidence="9" id="KW-0175">Coiled coil</keyword>
<keyword evidence="13" id="KW-0282">Flagellum</keyword>
<feature type="transmembrane region" description="Helical" evidence="10">
    <location>
        <begin position="24"/>
        <end position="43"/>
    </location>
</feature>
<evidence type="ECO:0000256" key="6">
    <source>
        <dbReference type="ARBA" id="ARBA00022989"/>
    </source>
</evidence>
<dbReference type="InterPro" id="IPR043427">
    <property type="entry name" value="YscJ/FliF"/>
</dbReference>
<keyword evidence="13" id="KW-0969">Cilium</keyword>
<dbReference type="Pfam" id="PF08345">
    <property type="entry name" value="YscJ_FliF_C"/>
    <property type="match status" value="1"/>
</dbReference>
<dbReference type="InterPro" id="IPR000067">
    <property type="entry name" value="FlgMring_FliF"/>
</dbReference>
<dbReference type="OrthoDB" id="304821at2"/>
<proteinExistence type="inferred from homology"/>
<evidence type="ECO:0000256" key="9">
    <source>
        <dbReference type="SAM" id="Coils"/>
    </source>
</evidence>
<dbReference type="EMBL" id="FOKY01000011">
    <property type="protein sequence ID" value="SFB84967.1"/>
    <property type="molecule type" value="Genomic_DNA"/>
</dbReference>
<dbReference type="PRINTS" id="PR01009">
    <property type="entry name" value="FLGMRINGFLIF"/>
</dbReference>
<feature type="domain" description="Flagellar M-ring N-terminal" evidence="11">
    <location>
        <begin position="52"/>
        <end position="223"/>
    </location>
</feature>
<name>A0A1I1ED33_BREAD</name>
<protein>
    <submittedName>
        <fullName evidence="13">Flagellar M-ring protein FliF</fullName>
    </submittedName>
</protein>
<dbReference type="GO" id="GO:0005886">
    <property type="term" value="C:plasma membrane"/>
    <property type="evidence" value="ECO:0007669"/>
    <property type="project" value="UniProtKB-SubCell"/>
</dbReference>
<evidence type="ECO:0000256" key="3">
    <source>
        <dbReference type="ARBA" id="ARBA00007971"/>
    </source>
</evidence>
<evidence type="ECO:0000259" key="11">
    <source>
        <dbReference type="Pfam" id="PF01514"/>
    </source>
</evidence>
<feature type="transmembrane region" description="Helical" evidence="10">
    <location>
        <begin position="471"/>
        <end position="492"/>
    </location>
</feature>